<dbReference type="GO" id="GO:0008173">
    <property type="term" value="F:RNA methyltransferase activity"/>
    <property type="evidence" value="ECO:0007669"/>
    <property type="project" value="InterPro"/>
</dbReference>
<evidence type="ECO:0000256" key="2">
    <source>
        <dbReference type="ARBA" id="ARBA00022603"/>
    </source>
</evidence>
<dbReference type="AlphaFoldDB" id="A9WAF6"/>
<dbReference type="PATRIC" id="fig|324602.8.peg.4012"/>
<dbReference type="SUPFAM" id="SSF75217">
    <property type="entry name" value="alpha/beta knot"/>
    <property type="match status" value="1"/>
</dbReference>
<keyword evidence="7" id="KW-1185">Reference proteome</keyword>
<dbReference type="InterPro" id="IPR001537">
    <property type="entry name" value="SpoU_MeTrfase"/>
</dbReference>
<dbReference type="STRING" id="324602.Caur_3562"/>
<evidence type="ECO:0000313" key="7">
    <source>
        <dbReference type="Proteomes" id="UP000002008"/>
    </source>
</evidence>
<name>A9WAF6_CHLAA</name>
<dbReference type="eggNOG" id="COG0565">
    <property type="taxonomic scope" value="Bacteria"/>
</dbReference>
<dbReference type="InterPro" id="IPR029026">
    <property type="entry name" value="tRNA_m1G_MTases_N"/>
</dbReference>
<dbReference type="PANTHER" id="PTHR42786">
    <property type="entry name" value="TRNA/RRNA METHYLTRANSFERASE"/>
    <property type="match status" value="1"/>
</dbReference>
<evidence type="ECO:0000256" key="4">
    <source>
        <dbReference type="ARBA" id="ARBA00022691"/>
    </source>
</evidence>
<dbReference type="GO" id="GO:0003723">
    <property type="term" value="F:RNA binding"/>
    <property type="evidence" value="ECO:0007669"/>
    <property type="project" value="InterPro"/>
</dbReference>
<organism evidence="6 7">
    <name type="scientific">Chloroflexus aurantiacus (strain ATCC 29366 / DSM 635 / J-10-fl)</name>
    <dbReference type="NCBI Taxonomy" id="324602"/>
    <lineage>
        <taxon>Bacteria</taxon>
        <taxon>Bacillati</taxon>
        <taxon>Chloroflexota</taxon>
        <taxon>Chloroflexia</taxon>
        <taxon>Chloroflexales</taxon>
        <taxon>Chloroflexineae</taxon>
        <taxon>Chloroflexaceae</taxon>
        <taxon>Chloroflexus</taxon>
    </lineage>
</organism>
<dbReference type="InterPro" id="IPR029028">
    <property type="entry name" value="Alpha/beta_knot_MTases"/>
</dbReference>
<dbReference type="EnsemblBacteria" id="ABY36746">
    <property type="protein sequence ID" value="ABY36746"/>
    <property type="gene ID" value="Caur_3562"/>
</dbReference>
<gene>
    <name evidence="6" type="ordered locus">Caur_3562</name>
</gene>
<dbReference type="Pfam" id="PF00588">
    <property type="entry name" value="SpoU_methylase"/>
    <property type="match status" value="1"/>
</dbReference>
<accession>A9WAF6</accession>
<dbReference type="GO" id="GO:0005829">
    <property type="term" value="C:cytosol"/>
    <property type="evidence" value="ECO:0000318"/>
    <property type="project" value="GO_Central"/>
</dbReference>
<dbReference type="PANTHER" id="PTHR42786:SF2">
    <property type="entry name" value="TRNA (CYTIDINE_URIDINE-2'-O-)-METHYLTRANSFERASE TRMJ"/>
    <property type="match status" value="1"/>
</dbReference>
<feature type="domain" description="tRNA/rRNA methyltransferase SpoU type" evidence="5">
    <location>
        <begin position="4"/>
        <end position="154"/>
    </location>
</feature>
<dbReference type="CDD" id="cd18093">
    <property type="entry name" value="SpoU-like_TrmJ"/>
    <property type="match status" value="1"/>
</dbReference>
<proteinExistence type="inferred from homology"/>
<keyword evidence="3" id="KW-0808">Transferase</keyword>
<dbReference type="Gene3D" id="3.40.1280.10">
    <property type="match status" value="1"/>
</dbReference>
<dbReference type="Gene3D" id="1.10.8.590">
    <property type="match status" value="1"/>
</dbReference>
<evidence type="ECO:0000313" key="6">
    <source>
        <dbReference type="EMBL" id="ABY36746.1"/>
    </source>
</evidence>
<dbReference type="InParanoid" id="A9WAF6"/>
<dbReference type="KEGG" id="cau:Caur_3562"/>
<dbReference type="GO" id="GO:0002128">
    <property type="term" value="P:tRNA nucleoside ribose methylation"/>
    <property type="evidence" value="ECO:0000318"/>
    <property type="project" value="GO_Central"/>
</dbReference>
<dbReference type="Proteomes" id="UP000002008">
    <property type="component" value="Chromosome"/>
</dbReference>
<evidence type="ECO:0000256" key="3">
    <source>
        <dbReference type="ARBA" id="ARBA00022679"/>
    </source>
</evidence>
<dbReference type="InterPro" id="IPR004384">
    <property type="entry name" value="RNA_MeTrfase_TrmJ/LasT"/>
</dbReference>
<sequence length="239" mass="26082">MNDIIVILHQPRDPRNIGAVVRAMLNTGCHHLRLVDPCPFDPATISAVAHRPDPVLANLTVHAHLSEAIADIRYLVGTSDRPHPGLPWRNDVRQWANETRQRAASTGPVAILFGSEGNGLSRDELVLCQEILGLPMASDYPVLNLAQAVLLVLYELQQVTTPLAPPPPPGEPPATLAARESLYTAVADLISTTNFVKSGTGQALHQRLRTIIARADLSERDAAVLTALLREVLRKLERR</sequence>
<evidence type="ECO:0000259" key="5">
    <source>
        <dbReference type="Pfam" id="PF00588"/>
    </source>
</evidence>
<comment type="similarity">
    <text evidence="1">Belongs to the class IV-like SAM-binding methyltransferase superfamily. RNA methyltransferase TrmH family.</text>
</comment>
<protein>
    <submittedName>
        <fullName evidence="6">tRNA/rRNA methyltransferase (SpoU)</fullName>
    </submittedName>
</protein>
<dbReference type="PIRSF" id="PIRSF004808">
    <property type="entry name" value="LasT"/>
    <property type="match status" value="1"/>
</dbReference>
<keyword evidence="4" id="KW-0949">S-adenosyl-L-methionine</keyword>
<dbReference type="HOGENOM" id="CLU_056931_0_1_0"/>
<dbReference type="EMBL" id="CP000909">
    <property type="protein sequence ID" value="ABY36746.1"/>
    <property type="molecule type" value="Genomic_DNA"/>
</dbReference>
<evidence type="ECO:0000256" key="1">
    <source>
        <dbReference type="ARBA" id="ARBA00007228"/>
    </source>
</evidence>
<dbReference type="RefSeq" id="WP_012259399.1">
    <property type="nucleotide sequence ID" value="NC_010175.1"/>
</dbReference>
<reference evidence="7" key="1">
    <citation type="journal article" date="2011" name="BMC Genomics">
        <title>Complete genome sequence of the filamentous anoxygenic phototrophic bacterium Chloroflexus aurantiacus.</title>
        <authorList>
            <person name="Tang K.H."/>
            <person name="Barry K."/>
            <person name="Chertkov O."/>
            <person name="Dalin E."/>
            <person name="Han C.S."/>
            <person name="Hauser L.J."/>
            <person name="Honchak B.M."/>
            <person name="Karbach L.E."/>
            <person name="Land M.L."/>
            <person name="Lapidus A."/>
            <person name="Larimer F.W."/>
            <person name="Mikhailova N."/>
            <person name="Pitluck S."/>
            <person name="Pierson B.K."/>
            <person name="Blankenship R.E."/>
        </authorList>
    </citation>
    <scope>NUCLEOTIDE SEQUENCE [LARGE SCALE GENOMIC DNA]</scope>
    <source>
        <strain evidence="7">ATCC 29366 / DSM 635 / J-10-fl</strain>
    </source>
</reference>
<keyword evidence="2 6" id="KW-0489">Methyltransferase</keyword>